<dbReference type="GO" id="GO:0030288">
    <property type="term" value="C:outer membrane-bounded periplasmic space"/>
    <property type="evidence" value="ECO:0007669"/>
    <property type="project" value="TreeGrafter"/>
</dbReference>
<sequence>MTRRWLFPFLLLVLLLGSFWLLEQLKESSGDQEGNLRREEPDYSIDNFTTISMGKTGLPRYRLKAKRMVHYPIDDVSDLEEPYLIFFDEKSHAIESIESREIAIEQEKLSSMHSAWHIESERGKILDKGRFIFLQGKVHLWKNDDSGIMKLDIRTRDLRLFPEANYGETDETITIQTATTVTRGTGMRTHLKPDRLELLSRVETIYQQAQNQ</sequence>
<dbReference type="EMBL" id="CAADFQ010000007">
    <property type="protein sequence ID" value="VFK28892.1"/>
    <property type="molecule type" value="Genomic_DNA"/>
</dbReference>
<dbReference type="InterPro" id="IPR052363">
    <property type="entry name" value="LPS_export_LptC"/>
</dbReference>
<accession>A0A451B773</accession>
<evidence type="ECO:0000256" key="5">
    <source>
        <dbReference type="ARBA" id="ARBA00023136"/>
    </source>
</evidence>
<dbReference type="AlphaFoldDB" id="A0A451B773"/>
<gene>
    <name evidence="6" type="primary">lptC</name>
    <name evidence="8" type="ORF">BECKMB1821H_GA0114242_100171</name>
    <name evidence="7" type="ORF">BECKMB1821I_GA0114274_100772</name>
</gene>
<proteinExistence type="inferred from homology"/>
<protein>
    <recommendedName>
        <fullName evidence="6">Lipopolysaccharide export system protein LptC</fullName>
    </recommendedName>
</protein>
<keyword evidence="1 6" id="KW-1003">Cell membrane</keyword>
<reference evidence="8" key="1">
    <citation type="submission" date="2019-02" db="EMBL/GenBank/DDBJ databases">
        <authorList>
            <person name="Gruber-Vodicka R. H."/>
            <person name="Seah K. B. B."/>
        </authorList>
    </citation>
    <scope>NUCLEOTIDE SEQUENCE</scope>
    <source>
        <strain evidence="8">BECK_BZ198</strain>
        <strain evidence="7">BECK_BZ199</strain>
    </source>
</reference>
<organism evidence="8">
    <name type="scientific">Candidatus Kentrum sp. MB</name>
    <dbReference type="NCBI Taxonomy" id="2138164"/>
    <lineage>
        <taxon>Bacteria</taxon>
        <taxon>Pseudomonadati</taxon>
        <taxon>Pseudomonadota</taxon>
        <taxon>Gammaproteobacteria</taxon>
        <taxon>Candidatus Kentrum</taxon>
    </lineage>
</organism>
<keyword evidence="4 6" id="KW-1133">Transmembrane helix</keyword>
<evidence type="ECO:0000256" key="6">
    <source>
        <dbReference type="HAMAP-Rule" id="MF_01915"/>
    </source>
</evidence>
<evidence type="ECO:0000256" key="1">
    <source>
        <dbReference type="ARBA" id="ARBA00022475"/>
    </source>
</evidence>
<keyword evidence="3 6" id="KW-0812">Transmembrane</keyword>
<dbReference type="GO" id="GO:0043165">
    <property type="term" value="P:Gram-negative-bacterium-type cell outer membrane assembly"/>
    <property type="evidence" value="ECO:0007669"/>
    <property type="project" value="UniProtKB-UniRule"/>
</dbReference>
<dbReference type="GO" id="GO:0017089">
    <property type="term" value="F:glycolipid transfer activity"/>
    <property type="evidence" value="ECO:0007669"/>
    <property type="project" value="TreeGrafter"/>
</dbReference>
<dbReference type="EMBL" id="CAADGH010000001">
    <property type="protein sequence ID" value="VFK74140.1"/>
    <property type="molecule type" value="Genomic_DNA"/>
</dbReference>
<dbReference type="GO" id="GO:0005886">
    <property type="term" value="C:plasma membrane"/>
    <property type="evidence" value="ECO:0007669"/>
    <property type="project" value="UniProtKB-SubCell"/>
</dbReference>
<dbReference type="GO" id="GO:0015221">
    <property type="term" value="F:lipopolysaccharide transmembrane transporter activity"/>
    <property type="evidence" value="ECO:0007669"/>
    <property type="project" value="InterPro"/>
</dbReference>
<dbReference type="HAMAP" id="MF_01915">
    <property type="entry name" value="LPS_assembly_LptC"/>
    <property type="match status" value="1"/>
</dbReference>
<dbReference type="InterPro" id="IPR010664">
    <property type="entry name" value="LipoPS_assembly_LptC-rel"/>
</dbReference>
<dbReference type="InterPro" id="IPR026265">
    <property type="entry name" value="LptC"/>
</dbReference>
<evidence type="ECO:0000256" key="3">
    <source>
        <dbReference type="ARBA" id="ARBA00022692"/>
    </source>
</evidence>
<dbReference type="PANTHER" id="PTHR37481:SF1">
    <property type="entry name" value="LIPOPOLYSACCHARIDE EXPORT SYSTEM PROTEIN LPTC"/>
    <property type="match status" value="1"/>
</dbReference>
<name>A0A451B773_9GAMM</name>
<comment type="function">
    <text evidence="6">Involved in the assembly of lipopolysaccharide (LPS). Required for the translocation of LPS from the inner membrane to the outer membrane. Facilitates the transfer of LPS from the inner membrane to the periplasmic protein LptA. Could be a docking site for LptA.</text>
</comment>
<evidence type="ECO:0000256" key="2">
    <source>
        <dbReference type="ARBA" id="ARBA00022519"/>
    </source>
</evidence>
<comment type="subunit">
    <text evidence="6">Component of the lipopolysaccharide transport and assembly complex. Interacts with LptA and the LptBFG transporter complex.</text>
</comment>
<dbReference type="PANTHER" id="PTHR37481">
    <property type="entry name" value="LIPOPOLYSACCHARIDE EXPORT SYSTEM PROTEIN LPTC"/>
    <property type="match status" value="1"/>
</dbReference>
<evidence type="ECO:0000313" key="7">
    <source>
        <dbReference type="EMBL" id="VFK28892.1"/>
    </source>
</evidence>
<evidence type="ECO:0000256" key="4">
    <source>
        <dbReference type="ARBA" id="ARBA00022989"/>
    </source>
</evidence>
<keyword evidence="5 6" id="KW-0472">Membrane</keyword>
<dbReference type="Pfam" id="PF06835">
    <property type="entry name" value="LptC"/>
    <property type="match status" value="1"/>
</dbReference>
<dbReference type="Gene3D" id="2.60.450.10">
    <property type="entry name" value="Lipopolysaccharide (LPS) transport protein A like domain"/>
    <property type="match status" value="1"/>
</dbReference>
<evidence type="ECO:0000313" key="8">
    <source>
        <dbReference type="EMBL" id="VFK74140.1"/>
    </source>
</evidence>
<dbReference type="NCBIfam" id="TIGR04409">
    <property type="entry name" value="LptC_YrbK"/>
    <property type="match status" value="1"/>
</dbReference>
<comment type="subcellular location">
    <subcellularLocation>
        <location evidence="6">Cell inner membrane</location>
        <topology evidence="6">Single-pass membrane protein</topology>
    </subcellularLocation>
</comment>
<keyword evidence="2 6" id="KW-0997">Cell inner membrane</keyword>
<comment type="similarity">
    <text evidence="6">Belongs to the LptC family.</text>
</comment>